<organism evidence="1 2">
    <name type="scientific">Lindgomyces ingoldianus</name>
    <dbReference type="NCBI Taxonomy" id="673940"/>
    <lineage>
        <taxon>Eukaryota</taxon>
        <taxon>Fungi</taxon>
        <taxon>Dikarya</taxon>
        <taxon>Ascomycota</taxon>
        <taxon>Pezizomycotina</taxon>
        <taxon>Dothideomycetes</taxon>
        <taxon>Pleosporomycetidae</taxon>
        <taxon>Pleosporales</taxon>
        <taxon>Lindgomycetaceae</taxon>
        <taxon>Lindgomyces</taxon>
    </lineage>
</organism>
<comment type="caution">
    <text evidence="1">The sequence shown here is derived from an EMBL/GenBank/DDBJ whole genome shotgun (WGS) entry which is preliminary data.</text>
</comment>
<gene>
    <name evidence="1" type="ORF">BDR25DRAFT_252580</name>
</gene>
<reference evidence="1" key="1">
    <citation type="journal article" date="2020" name="Stud. Mycol.">
        <title>101 Dothideomycetes genomes: a test case for predicting lifestyles and emergence of pathogens.</title>
        <authorList>
            <person name="Haridas S."/>
            <person name="Albert R."/>
            <person name="Binder M."/>
            <person name="Bloem J."/>
            <person name="Labutti K."/>
            <person name="Salamov A."/>
            <person name="Andreopoulos B."/>
            <person name="Baker S."/>
            <person name="Barry K."/>
            <person name="Bills G."/>
            <person name="Bluhm B."/>
            <person name="Cannon C."/>
            <person name="Castanera R."/>
            <person name="Culley D."/>
            <person name="Daum C."/>
            <person name="Ezra D."/>
            <person name="Gonzalez J."/>
            <person name="Henrissat B."/>
            <person name="Kuo A."/>
            <person name="Liang C."/>
            <person name="Lipzen A."/>
            <person name="Lutzoni F."/>
            <person name="Magnuson J."/>
            <person name="Mondo S."/>
            <person name="Nolan M."/>
            <person name="Ohm R."/>
            <person name="Pangilinan J."/>
            <person name="Park H.-J."/>
            <person name="Ramirez L."/>
            <person name="Alfaro M."/>
            <person name="Sun H."/>
            <person name="Tritt A."/>
            <person name="Yoshinaga Y."/>
            <person name="Zwiers L.-H."/>
            <person name="Turgeon B."/>
            <person name="Goodwin S."/>
            <person name="Spatafora J."/>
            <person name="Crous P."/>
            <person name="Grigoriev I."/>
        </authorList>
    </citation>
    <scope>NUCLEOTIDE SEQUENCE</scope>
    <source>
        <strain evidence="1">ATCC 200398</strain>
    </source>
</reference>
<name>A0ACB6RBJ4_9PLEO</name>
<evidence type="ECO:0000313" key="1">
    <source>
        <dbReference type="EMBL" id="KAF2476516.1"/>
    </source>
</evidence>
<proteinExistence type="predicted"/>
<sequence length="251" mass="27142">MVRMLLSKGASTDLNSVNAEGMSTLYQSAAGGHIDIVRFLLNSGANPSIQTMFGWAPLHWAAANGHLACVRALLTAGADLNPMSDTSKTPFDMATSSGQEEIAHILRQAGAKTAEEVLEATATKNQSDTFTSQKSLDNGEDETNSNVSSSEDDEFRFVSMLTAAVNSLEGWSFPSMHIKKKVAVFLDRDLDEVMRDLDIEEFVTDEDRNTWKASLEQAKMTEGISALLKDSVGLEGSVGERKDVEDGNVAM</sequence>
<accession>A0ACB6RBJ4</accession>
<dbReference type="EMBL" id="MU003494">
    <property type="protein sequence ID" value="KAF2476516.1"/>
    <property type="molecule type" value="Genomic_DNA"/>
</dbReference>
<evidence type="ECO:0000313" key="2">
    <source>
        <dbReference type="Proteomes" id="UP000799755"/>
    </source>
</evidence>
<protein>
    <submittedName>
        <fullName evidence="1">Ankyrin</fullName>
    </submittedName>
</protein>
<keyword evidence="2" id="KW-1185">Reference proteome</keyword>
<dbReference type="Proteomes" id="UP000799755">
    <property type="component" value="Unassembled WGS sequence"/>
</dbReference>